<reference evidence="4" key="2">
    <citation type="submission" date="2020-09" db="EMBL/GenBank/DDBJ databases">
        <authorList>
            <person name="Sun Q."/>
            <person name="Ohkuma M."/>
        </authorList>
    </citation>
    <scope>NUCLEOTIDE SEQUENCE</scope>
    <source>
        <strain evidence="4">JCM 11219</strain>
    </source>
</reference>
<proteinExistence type="inferred from homology"/>
<evidence type="ECO:0000313" key="4">
    <source>
        <dbReference type="EMBL" id="GGI75574.1"/>
    </source>
</evidence>
<dbReference type="InterPro" id="IPR029069">
    <property type="entry name" value="HotDog_dom_sf"/>
</dbReference>
<feature type="domain" description="Thioesterase" evidence="3">
    <location>
        <begin position="102"/>
        <end position="178"/>
    </location>
</feature>
<dbReference type="PANTHER" id="PTHR21660:SF1">
    <property type="entry name" value="ACYL-COENZYME A THIOESTERASE 13"/>
    <property type="match status" value="1"/>
</dbReference>
<dbReference type="AlphaFoldDB" id="A0A830E8X3"/>
<dbReference type="PANTHER" id="PTHR21660">
    <property type="entry name" value="THIOESTERASE SUPERFAMILY MEMBER-RELATED"/>
    <property type="match status" value="1"/>
</dbReference>
<dbReference type="InterPro" id="IPR006683">
    <property type="entry name" value="Thioestr_dom"/>
</dbReference>
<dbReference type="Pfam" id="PF03061">
    <property type="entry name" value="4HBT"/>
    <property type="match status" value="1"/>
</dbReference>
<evidence type="ECO:0000256" key="1">
    <source>
        <dbReference type="ARBA" id="ARBA00008324"/>
    </source>
</evidence>
<dbReference type="CDD" id="cd03443">
    <property type="entry name" value="PaaI_thioesterase"/>
    <property type="match status" value="1"/>
</dbReference>
<comment type="caution">
    <text evidence="4">The sequence shown here is derived from an EMBL/GenBank/DDBJ whole genome shotgun (WGS) entry which is preliminary data.</text>
</comment>
<accession>A0A830E8X3</accession>
<dbReference type="SUPFAM" id="SSF54637">
    <property type="entry name" value="Thioesterase/thiol ester dehydrase-isomerase"/>
    <property type="match status" value="1"/>
</dbReference>
<dbReference type="InterPro" id="IPR003736">
    <property type="entry name" value="PAAI_dom"/>
</dbReference>
<sequence length="199" mass="21791">MALLYNLFITIYVTADLYLNRVTCSIIIVSAWEEIMKAAGQVSSMRELFIKARSAGLNVAELMNKYLSTEPLFNFIGLQFVEVGDGIVKATFPFKREILRQGGMVHGGVVMTVIDSVLGTAVMTINDGINQFTAELKVHFLEPLINGPFTVEGRVIRAGRHLAVAEGRVYDANGKLCALGVGTWFMVKNNNKNGTNGSQ</sequence>
<protein>
    <recommendedName>
        <fullName evidence="3">Thioesterase domain-containing protein</fullName>
    </recommendedName>
</protein>
<dbReference type="GO" id="GO:0047617">
    <property type="term" value="F:fatty acyl-CoA hydrolase activity"/>
    <property type="evidence" value="ECO:0007669"/>
    <property type="project" value="InterPro"/>
</dbReference>
<name>A0A830E8X3_9CREN</name>
<keyword evidence="2" id="KW-0378">Hydrolase</keyword>
<dbReference type="Gene3D" id="3.10.129.10">
    <property type="entry name" value="Hotdog Thioesterase"/>
    <property type="match status" value="1"/>
</dbReference>
<gene>
    <name evidence="4" type="ORF">GCM10007112_10440</name>
</gene>
<dbReference type="Proteomes" id="UP000657075">
    <property type="component" value="Unassembled WGS sequence"/>
</dbReference>
<dbReference type="InterPro" id="IPR039298">
    <property type="entry name" value="ACOT13"/>
</dbReference>
<dbReference type="EMBL" id="BMNM01000003">
    <property type="protein sequence ID" value="GGI75574.1"/>
    <property type="molecule type" value="Genomic_DNA"/>
</dbReference>
<evidence type="ECO:0000313" key="5">
    <source>
        <dbReference type="Proteomes" id="UP000657075"/>
    </source>
</evidence>
<evidence type="ECO:0000256" key="2">
    <source>
        <dbReference type="ARBA" id="ARBA00022801"/>
    </source>
</evidence>
<organism evidence="4 5">
    <name type="scientific">Vulcanisaeta souniana JCM 11219</name>
    <dbReference type="NCBI Taxonomy" id="1293586"/>
    <lineage>
        <taxon>Archaea</taxon>
        <taxon>Thermoproteota</taxon>
        <taxon>Thermoprotei</taxon>
        <taxon>Thermoproteales</taxon>
        <taxon>Thermoproteaceae</taxon>
        <taxon>Vulcanisaeta</taxon>
    </lineage>
</organism>
<evidence type="ECO:0000259" key="3">
    <source>
        <dbReference type="Pfam" id="PF03061"/>
    </source>
</evidence>
<dbReference type="NCBIfam" id="TIGR00369">
    <property type="entry name" value="unchar_dom_1"/>
    <property type="match status" value="1"/>
</dbReference>
<comment type="similarity">
    <text evidence="1">Belongs to the thioesterase PaaI family.</text>
</comment>
<reference evidence="4" key="1">
    <citation type="journal article" date="2014" name="Int. J. Syst. Evol. Microbiol.">
        <title>Complete genome sequence of Corynebacterium casei LMG S-19264T (=DSM 44701T), isolated from a smear-ripened cheese.</title>
        <authorList>
            <consortium name="US DOE Joint Genome Institute (JGI-PGF)"/>
            <person name="Walter F."/>
            <person name="Albersmeier A."/>
            <person name="Kalinowski J."/>
            <person name="Ruckert C."/>
        </authorList>
    </citation>
    <scope>NUCLEOTIDE SEQUENCE</scope>
    <source>
        <strain evidence="4">JCM 11219</strain>
    </source>
</reference>